<dbReference type="Proteomes" id="UP000753908">
    <property type="component" value="Unassembled WGS sequence"/>
</dbReference>
<gene>
    <name evidence="2" type="ORF">KME25_30915</name>
</gene>
<dbReference type="SUPFAM" id="SSF52980">
    <property type="entry name" value="Restriction endonuclease-like"/>
    <property type="match status" value="1"/>
</dbReference>
<keyword evidence="2" id="KW-0540">Nuclease</keyword>
<comment type="caution">
    <text evidence="2">The sequence shown here is derived from an EMBL/GenBank/DDBJ whole genome shotgun (WGS) entry which is preliminary data.</text>
</comment>
<reference evidence="2" key="1">
    <citation type="submission" date="2021-05" db="EMBL/GenBank/DDBJ databases">
        <authorList>
            <person name="Pietrasiak N."/>
            <person name="Ward R."/>
            <person name="Stajich J.E."/>
            <person name="Kurbessoian T."/>
        </authorList>
    </citation>
    <scope>NUCLEOTIDE SEQUENCE</scope>
    <source>
        <strain evidence="2">CPER-KK1</strain>
    </source>
</reference>
<reference evidence="2" key="2">
    <citation type="journal article" date="2022" name="Microbiol. Resour. Announc.">
        <title>Metagenome Sequencing to Explore Phylogenomics of Terrestrial Cyanobacteria.</title>
        <authorList>
            <person name="Ward R.D."/>
            <person name="Stajich J.E."/>
            <person name="Johansen J.R."/>
            <person name="Huntemann M."/>
            <person name="Clum A."/>
            <person name="Foster B."/>
            <person name="Foster B."/>
            <person name="Roux S."/>
            <person name="Palaniappan K."/>
            <person name="Varghese N."/>
            <person name="Mukherjee S."/>
            <person name="Reddy T.B.K."/>
            <person name="Daum C."/>
            <person name="Copeland A."/>
            <person name="Chen I.A."/>
            <person name="Ivanova N.N."/>
            <person name="Kyrpides N.C."/>
            <person name="Shapiro N."/>
            <person name="Eloe-Fadrosh E.A."/>
            <person name="Pietrasiak N."/>
        </authorList>
    </citation>
    <scope>NUCLEOTIDE SEQUENCE</scope>
    <source>
        <strain evidence="2">CPER-KK1</strain>
    </source>
</reference>
<evidence type="ECO:0000313" key="3">
    <source>
        <dbReference type="Proteomes" id="UP000753908"/>
    </source>
</evidence>
<dbReference type="PANTHER" id="PTHR34107:SF2">
    <property type="entry name" value="SLL0888 PROTEIN"/>
    <property type="match status" value="1"/>
</dbReference>
<dbReference type="InterPro" id="IPR011335">
    <property type="entry name" value="Restrct_endonuc-II-like"/>
</dbReference>
<dbReference type="InterPro" id="IPR012296">
    <property type="entry name" value="Nuclease_put_TT1808"/>
</dbReference>
<name>A0A951PTW4_9CYAN</name>
<evidence type="ECO:0000313" key="2">
    <source>
        <dbReference type="EMBL" id="MBW4548784.1"/>
    </source>
</evidence>
<dbReference type="PANTHER" id="PTHR34107">
    <property type="entry name" value="SLL0198 PROTEIN-RELATED"/>
    <property type="match status" value="1"/>
</dbReference>
<dbReference type="Gene3D" id="3.90.1570.10">
    <property type="entry name" value="tt1808, chain A"/>
    <property type="match status" value="1"/>
</dbReference>
<dbReference type="Pfam" id="PF05685">
    <property type="entry name" value="Uma2"/>
    <property type="match status" value="1"/>
</dbReference>
<proteinExistence type="predicted"/>
<feature type="domain" description="Putative restriction endonuclease" evidence="1">
    <location>
        <begin position="11"/>
        <end position="188"/>
    </location>
</feature>
<dbReference type="CDD" id="cd06260">
    <property type="entry name" value="DUF820-like"/>
    <property type="match status" value="1"/>
</dbReference>
<dbReference type="AlphaFoldDB" id="A0A951PTW4"/>
<dbReference type="InterPro" id="IPR008538">
    <property type="entry name" value="Uma2"/>
</dbReference>
<keyword evidence="2" id="KW-0378">Hydrolase</keyword>
<dbReference type="GO" id="GO:0004519">
    <property type="term" value="F:endonuclease activity"/>
    <property type="evidence" value="ECO:0007669"/>
    <property type="project" value="UniProtKB-KW"/>
</dbReference>
<evidence type="ECO:0000259" key="1">
    <source>
        <dbReference type="Pfam" id="PF05685"/>
    </source>
</evidence>
<protein>
    <submittedName>
        <fullName evidence="2">Uma2 family endonuclease</fullName>
    </submittedName>
</protein>
<keyword evidence="2" id="KW-0255">Endonuclease</keyword>
<accession>A0A951PTW4</accession>
<organism evidence="2 3">
    <name type="scientific">Symplocastrum torsivum CPER-KK1</name>
    <dbReference type="NCBI Taxonomy" id="450513"/>
    <lineage>
        <taxon>Bacteria</taxon>
        <taxon>Bacillati</taxon>
        <taxon>Cyanobacteriota</taxon>
        <taxon>Cyanophyceae</taxon>
        <taxon>Oscillatoriophycideae</taxon>
        <taxon>Oscillatoriales</taxon>
        <taxon>Microcoleaceae</taxon>
        <taxon>Symplocastrum</taxon>
    </lineage>
</organism>
<sequence>MTQASVKSLTFEEYLTYDDGTDNRYELVNGELAMVPLPTADHSDAIDLLSDAFRAEIRRLEHPWIVKRDVGVYTRTNPVTGKEHSRTPDVCVMTSSQWQELKADKKSSAVLRTPPLLAVEIVSPGSKKTDYGSKEEEYKAIRILEYWIVDLRNAKVSVLLLEGSSYKTTEFKGNERIISQAFPELTLTSQQILSA</sequence>
<dbReference type="EMBL" id="JAHHIF010000071">
    <property type="protein sequence ID" value="MBW4548784.1"/>
    <property type="molecule type" value="Genomic_DNA"/>
</dbReference>